<dbReference type="Proteomes" id="UP000234681">
    <property type="component" value="Chromosome 12"/>
</dbReference>
<organism evidence="1 2">
    <name type="scientific">Rattus norvegicus</name>
    <name type="common">Rat</name>
    <dbReference type="NCBI Taxonomy" id="10116"/>
    <lineage>
        <taxon>Eukaryota</taxon>
        <taxon>Metazoa</taxon>
        <taxon>Chordata</taxon>
        <taxon>Craniata</taxon>
        <taxon>Vertebrata</taxon>
        <taxon>Euteleostomi</taxon>
        <taxon>Mammalia</taxon>
        <taxon>Eutheria</taxon>
        <taxon>Euarchontoglires</taxon>
        <taxon>Glires</taxon>
        <taxon>Rodentia</taxon>
        <taxon>Myomorpha</taxon>
        <taxon>Muroidea</taxon>
        <taxon>Muridae</taxon>
        <taxon>Murinae</taxon>
        <taxon>Rattus</taxon>
    </lineage>
</organism>
<reference evidence="1 2" key="1">
    <citation type="submission" date="2005-07" db="EMBL/GenBank/DDBJ databases">
        <authorList>
            <person name="Mural R.J."/>
            <person name="Li P.W."/>
            <person name="Adams M.D."/>
            <person name="Amanatides P.G."/>
            <person name="Baden-Tillson H."/>
            <person name="Barnstead M."/>
            <person name="Chin S.H."/>
            <person name="Dew I."/>
            <person name="Evans C.A."/>
            <person name="Ferriera S."/>
            <person name="Flanigan M."/>
            <person name="Fosler C."/>
            <person name="Glodek A."/>
            <person name="Gu Z."/>
            <person name="Holt R.A."/>
            <person name="Jennings D."/>
            <person name="Kraft C.L."/>
            <person name="Lu F."/>
            <person name="Nguyen T."/>
            <person name="Nusskern D.R."/>
            <person name="Pfannkoch C.M."/>
            <person name="Sitter C."/>
            <person name="Sutton G.G."/>
            <person name="Venter J.C."/>
            <person name="Wang Z."/>
            <person name="Woodage T."/>
            <person name="Zheng X.H."/>
            <person name="Zhong F."/>
        </authorList>
    </citation>
    <scope>NUCLEOTIDE SEQUENCE [LARGE SCALE GENOMIC DNA]</scope>
    <source>
        <strain>BN</strain>
        <strain evidence="2">Sprague-Dawley</strain>
    </source>
</reference>
<sequence length="35" mass="4020">MSLERGVFRFSDRRPSPRSVPGCWVWLTPCLQPAS</sequence>
<evidence type="ECO:0000313" key="2">
    <source>
        <dbReference type="Proteomes" id="UP000234681"/>
    </source>
</evidence>
<name>A6K195_RAT</name>
<accession>A6K195</accession>
<proteinExistence type="predicted"/>
<dbReference type="AlphaFoldDB" id="A6K195"/>
<evidence type="ECO:0000313" key="1">
    <source>
        <dbReference type="EMBL" id="EDL89553.1"/>
    </source>
</evidence>
<dbReference type="EMBL" id="CH474012">
    <property type="protein sequence ID" value="EDL89553.1"/>
    <property type="molecule type" value="Genomic_DNA"/>
</dbReference>
<protein>
    <submittedName>
        <fullName evidence="1">RCG42755</fullName>
    </submittedName>
</protein>
<gene>
    <name evidence="1" type="ORF">rCG_42755</name>
</gene>